<dbReference type="AlphaFoldDB" id="A0AA41U8I2"/>
<accession>A0AA41U8I2</accession>
<dbReference type="Proteomes" id="UP001165405">
    <property type="component" value="Unassembled WGS sequence"/>
</dbReference>
<keyword evidence="1" id="KW-0472">Membrane</keyword>
<keyword evidence="1" id="KW-0812">Transmembrane</keyword>
<proteinExistence type="predicted"/>
<evidence type="ECO:0000313" key="2">
    <source>
        <dbReference type="EMBL" id="MCF4122445.1"/>
    </source>
</evidence>
<reference evidence="2" key="1">
    <citation type="submission" date="2022-01" db="EMBL/GenBank/DDBJ databases">
        <title>Antribacter sp. nov., isolated from Guizhou of China.</title>
        <authorList>
            <person name="Chengliang C."/>
            <person name="Ya Z."/>
        </authorList>
    </citation>
    <scope>NUCLEOTIDE SEQUENCE</scope>
    <source>
        <strain evidence="2">KLBMP 9083</strain>
    </source>
</reference>
<organism evidence="2 3">
    <name type="scientific">Antribacter soli</name>
    <dbReference type="NCBI Taxonomy" id="2910976"/>
    <lineage>
        <taxon>Bacteria</taxon>
        <taxon>Bacillati</taxon>
        <taxon>Actinomycetota</taxon>
        <taxon>Actinomycetes</taxon>
        <taxon>Micrococcales</taxon>
        <taxon>Promicromonosporaceae</taxon>
        <taxon>Antribacter</taxon>
    </lineage>
</organism>
<sequence>MDLEILQEPDFQRREWRLERVGWTLLTLFVLAGLLGLVGPGPLGDTTRAGEGGLVEVSYGRVAHYEADDLLSIRFDPAAVEQDTVTLALTGSWVSGVDLQGVTPAPSEERVTDDGVVYEFAVEEPGDLTVTVSFRAQDVGPLTADVAVGTDSLSLTQLILP</sequence>
<comment type="caution">
    <text evidence="2">The sequence shown here is derived from an EMBL/GenBank/DDBJ whole genome shotgun (WGS) entry which is preliminary data.</text>
</comment>
<evidence type="ECO:0000313" key="3">
    <source>
        <dbReference type="Proteomes" id="UP001165405"/>
    </source>
</evidence>
<protein>
    <submittedName>
        <fullName evidence="2">Uncharacterized protein</fullName>
    </submittedName>
</protein>
<keyword evidence="1" id="KW-1133">Transmembrane helix</keyword>
<gene>
    <name evidence="2" type="ORF">L1785_15815</name>
</gene>
<evidence type="ECO:0000256" key="1">
    <source>
        <dbReference type="SAM" id="Phobius"/>
    </source>
</evidence>
<dbReference type="EMBL" id="JAKGSG010000042">
    <property type="protein sequence ID" value="MCF4122445.1"/>
    <property type="molecule type" value="Genomic_DNA"/>
</dbReference>
<keyword evidence="3" id="KW-1185">Reference proteome</keyword>
<dbReference type="RefSeq" id="WP_236090238.1">
    <property type="nucleotide sequence ID" value="NZ_JAKGSG010000042.1"/>
</dbReference>
<feature type="transmembrane region" description="Helical" evidence="1">
    <location>
        <begin position="21"/>
        <end position="39"/>
    </location>
</feature>
<name>A0AA41U8I2_9MICO</name>